<dbReference type="SUPFAM" id="SSF53756">
    <property type="entry name" value="UDP-Glycosyltransferase/glycogen phosphorylase"/>
    <property type="match status" value="1"/>
</dbReference>
<dbReference type="InterPro" id="IPR022622">
    <property type="entry name" value="DUF3492"/>
</dbReference>
<name>A0A1W1ECX1_9ZZZZ</name>
<evidence type="ECO:0000313" key="3">
    <source>
        <dbReference type="EMBL" id="SFZ97863.1"/>
    </source>
</evidence>
<dbReference type="EMBL" id="FPKX01000025">
    <property type="protein sequence ID" value="SFZ97863.1"/>
    <property type="molecule type" value="Genomic_DNA"/>
</dbReference>
<evidence type="ECO:0000259" key="1">
    <source>
        <dbReference type="Pfam" id="PF00534"/>
    </source>
</evidence>
<dbReference type="GO" id="GO:0016757">
    <property type="term" value="F:glycosyltransferase activity"/>
    <property type="evidence" value="ECO:0007669"/>
    <property type="project" value="InterPro"/>
</dbReference>
<feature type="domain" description="DUF3492" evidence="2">
    <location>
        <begin position="13"/>
        <end position="287"/>
    </location>
</feature>
<dbReference type="InterPro" id="IPR047691">
    <property type="entry name" value="PelF-like"/>
</dbReference>
<dbReference type="AlphaFoldDB" id="A0A1W1ECX1"/>
<dbReference type="CDD" id="cd03813">
    <property type="entry name" value="GT4-like"/>
    <property type="match status" value="1"/>
</dbReference>
<dbReference type="PANTHER" id="PTHR12526:SF608">
    <property type="entry name" value="PELF"/>
    <property type="match status" value="1"/>
</dbReference>
<dbReference type="Gene3D" id="3.40.50.2000">
    <property type="entry name" value="Glycogen Phosphorylase B"/>
    <property type="match status" value="2"/>
</dbReference>
<organism evidence="3">
    <name type="scientific">hydrothermal vent metagenome</name>
    <dbReference type="NCBI Taxonomy" id="652676"/>
    <lineage>
        <taxon>unclassified sequences</taxon>
        <taxon>metagenomes</taxon>
        <taxon>ecological metagenomes</taxon>
    </lineage>
</organism>
<dbReference type="InterPro" id="IPR001296">
    <property type="entry name" value="Glyco_trans_1"/>
</dbReference>
<sequence length="503" mass="57972">MKTIYLKRAEYVDIMILAEGTYPYVRGGVSSWIHQLMTELPMFSFGICFMGSRPDDYDKINYEFPPNLLHLEVHYMFSEVKESIFAYKNKKNPEIIAEIKKLHTWFKSQKGEIPQKVRDVSFYLNEASEEYFLHDIDVWDYMTKKYEENCPEVPFVDYFWSLRNMHKPIWLIASIVKNFPKCGLFHSPSTGYAGFLGAMASNHTDKPLFISEHGIYTRERKIDLLNATWINYKKPLLLQNSNDENYIKQMWINFFFKIADFSYSKSEKIFSLFPQAKQVQADFGADVSKLEVIPNGVNVDLLSEAYENRKDVIPHVITLIGRVVAIKDIKTFIRAIKLAVDKIPDVEGWIVGPMDEDIEYAQECKDMVITLGLEKNIKFLGFQNIMEILPLTGIQTLTSISEGMPLVILEGFAAGVPCVATDVGSCKNLIEGALDEEDIAIGKAGIVTGIANPVSLAEAYIELFNDENLWKEMQNNGRERVEKYYRQEMFLEKYKNYYNKALN</sequence>
<dbReference type="Pfam" id="PF11997">
    <property type="entry name" value="DUF3492"/>
    <property type="match status" value="1"/>
</dbReference>
<gene>
    <name evidence="3" type="ORF">MNB_SV-5-493</name>
</gene>
<dbReference type="NCBIfam" id="NF038011">
    <property type="entry name" value="PelF"/>
    <property type="match status" value="1"/>
</dbReference>
<evidence type="ECO:0000259" key="2">
    <source>
        <dbReference type="Pfam" id="PF11997"/>
    </source>
</evidence>
<protein>
    <submittedName>
        <fullName evidence="3">Extracellular matrix protein PelF, glycosyltransferase, group 1</fullName>
    </submittedName>
</protein>
<dbReference type="PANTHER" id="PTHR12526">
    <property type="entry name" value="GLYCOSYLTRANSFERASE"/>
    <property type="match status" value="1"/>
</dbReference>
<accession>A0A1W1ECX1</accession>
<reference evidence="3" key="1">
    <citation type="submission" date="2016-10" db="EMBL/GenBank/DDBJ databases">
        <authorList>
            <person name="de Groot N.N."/>
        </authorList>
    </citation>
    <scope>NUCLEOTIDE SEQUENCE</scope>
</reference>
<proteinExistence type="predicted"/>
<feature type="domain" description="Glycosyl transferase family 1" evidence="1">
    <location>
        <begin position="314"/>
        <end position="480"/>
    </location>
</feature>
<keyword evidence="3" id="KW-0808">Transferase</keyword>
<dbReference type="Pfam" id="PF00534">
    <property type="entry name" value="Glycos_transf_1"/>
    <property type="match status" value="1"/>
</dbReference>